<dbReference type="InterPro" id="IPR000719">
    <property type="entry name" value="Prot_kinase_dom"/>
</dbReference>
<dbReference type="GO" id="GO:0005524">
    <property type="term" value="F:ATP binding"/>
    <property type="evidence" value="ECO:0007669"/>
    <property type="project" value="InterPro"/>
</dbReference>
<comment type="caution">
    <text evidence="2">The sequence shown here is derived from an EMBL/GenBank/DDBJ whole genome shotgun (WGS) entry which is preliminary data.</text>
</comment>
<dbReference type="PROSITE" id="PS50011">
    <property type="entry name" value="PROTEIN_KINASE_DOM"/>
    <property type="match status" value="1"/>
</dbReference>
<reference evidence="3" key="1">
    <citation type="submission" date="2017-03" db="EMBL/GenBank/DDBJ databases">
        <title>Phytopthora megakarya and P. palmivora, two closely related causual agents of cacao black pod achieved similar genome size and gene model numbers by different mechanisms.</title>
        <authorList>
            <person name="Ali S."/>
            <person name="Shao J."/>
            <person name="Larry D.J."/>
            <person name="Kronmiller B."/>
            <person name="Shen D."/>
            <person name="Strem M.D."/>
            <person name="Melnick R.L."/>
            <person name="Guiltinan M.J."/>
            <person name="Tyler B.M."/>
            <person name="Meinhardt L.W."/>
            <person name="Bailey B.A."/>
        </authorList>
    </citation>
    <scope>NUCLEOTIDE SEQUENCE [LARGE SCALE GENOMIC DNA]</scope>
    <source>
        <strain evidence="3">zdho120</strain>
    </source>
</reference>
<dbReference type="OrthoDB" id="4062651at2759"/>
<dbReference type="SUPFAM" id="SSF56112">
    <property type="entry name" value="Protein kinase-like (PK-like)"/>
    <property type="match status" value="1"/>
</dbReference>
<evidence type="ECO:0000313" key="2">
    <source>
        <dbReference type="EMBL" id="OWZ19458.1"/>
    </source>
</evidence>
<keyword evidence="2" id="KW-0723">Serine/threonine-protein kinase</keyword>
<dbReference type="Gene3D" id="1.10.510.10">
    <property type="entry name" value="Transferase(Phosphotransferase) domain 1"/>
    <property type="match status" value="1"/>
</dbReference>
<accession>A0A225WQ95</accession>
<gene>
    <name evidence="2" type="ORF">PHMEG_0006296</name>
</gene>
<sequence>MKRGHYKDQVDLAGALTRLRSPNDERSVNKHGSFTGSSVEKRHATWAAWSKYLDDYCYSNNVRIGTEFTDSVQKRNEEMRKSKRAKAGKFVRFLPEELEAYRRSYVCRLGRKGRTRDVKFRRTACPFKLVAKSVYDEGKWEVEVLCSNAEHIHSGTTETGVPAADETEIYIDVIVRFVKLMRRKPLLLRLASSETTHFKVYDLHKKLDDVAQGLKLDCEDEIADRCDQLAEERQEQYAMFKLSISNASDRMLINEFRGDQKLHVALMSVTSSMKWKNQSPEMLALKKATLDRVVNILPGLTTINWFITMEDVEYEDSIIKLGTFGETKRGSWLHYGERTDVVVKHLFKEIDSYSSDMFRKQLEFWCTLDDKHILKCFGGSYIDRPQFYVCENAEGGNLRDFFAKKENRGQFWRMFRQAGEGLQVLHAQKHPHGALKCSNILVGADNIVKLSDFGFHSVRSLATCLSGDADEAIANSIRWKPKELLKKDVQGELLYKADVYALGMCMIEALAQKDPFPNVDNTQVVDVIRDGTAHDRPDDISEAEWAFICRLCTPNNTKRPNLDVVLCEIIKFAEGEELRHHHKPSW</sequence>
<dbReference type="InterPro" id="IPR001245">
    <property type="entry name" value="Ser-Thr/Tyr_kinase_cat_dom"/>
</dbReference>
<organism evidence="2 3">
    <name type="scientific">Phytophthora megakarya</name>
    <dbReference type="NCBI Taxonomy" id="4795"/>
    <lineage>
        <taxon>Eukaryota</taxon>
        <taxon>Sar</taxon>
        <taxon>Stramenopiles</taxon>
        <taxon>Oomycota</taxon>
        <taxon>Peronosporomycetes</taxon>
        <taxon>Peronosporales</taxon>
        <taxon>Peronosporaceae</taxon>
        <taxon>Phytophthora</taxon>
    </lineage>
</organism>
<evidence type="ECO:0000259" key="1">
    <source>
        <dbReference type="PROSITE" id="PS50011"/>
    </source>
</evidence>
<keyword evidence="2" id="KW-0808">Transferase</keyword>
<dbReference type="PANTHER" id="PTHR44329:SF214">
    <property type="entry name" value="PROTEIN KINASE DOMAIN-CONTAINING PROTEIN"/>
    <property type="match status" value="1"/>
</dbReference>
<dbReference type="GO" id="GO:0004674">
    <property type="term" value="F:protein serine/threonine kinase activity"/>
    <property type="evidence" value="ECO:0007669"/>
    <property type="project" value="UniProtKB-KW"/>
</dbReference>
<dbReference type="STRING" id="4795.A0A225WQ95"/>
<name>A0A225WQ95_9STRA</name>
<dbReference type="InterPro" id="IPR011009">
    <property type="entry name" value="Kinase-like_dom_sf"/>
</dbReference>
<dbReference type="AlphaFoldDB" id="A0A225WQ95"/>
<keyword evidence="3" id="KW-1185">Reference proteome</keyword>
<dbReference type="Pfam" id="PF07714">
    <property type="entry name" value="PK_Tyr_Ser-Thr"/>
    <property type="match status" value="1"/>
</dbReference>
<dbReference type="InterPro" id="IPR051681">
    <property type="entry name" value="Ser/Thr_Kinases-Pseudokinases"/>
</dbReference>
<keyword evidence="2" id="KW-0418">Kinase</keyword>
<feature type="domain" description="Protein kinase" evidence="1">
    <location>
        <begin position="313"/>
        <end position="573"/>
    </location>
</feature>
<dbReference type="Proteomes" id="UP000198211">
    <property type="component" value="Unassembled WGS sequence"/>
</dbReference>
<proteinExistence type="predicted"/>
<protein>
    <submittedName>
        <fullName evidence="2">Serine/threonine protein kinase</fullName>
    </submittedName>
</protein>
<dbReference type="PANTHER" id="PTHR44329">
    <property type="entry name" value="SERINE/THREONINE-PROTEIN KINASE TNNI3K-RELATED"/>
    <property type="match status" value="1"/>
</dbReference>
<dbReference type="EMBL" id="NBNE01000440">
    <property type="protein sequence ID" value="OWZ19458.1"/>
    <property type="molecule type" value="Genomic_DNA"/>
</dbReference>
<evidence type="ECO:0000313" key="3">
    <source>
        <dbReference type="Proteomes" id="UP000198211"/>
    </source>
</evidence>